<comment type="caution">
    <text evidence="1">The sequence shown here is derived from an EMBL/GenBank/DDBJ whole genome shotgun (WGS) entry which is preliminary data.</text>
</comment>
<dbReference type="Proteomes" id="UP001143910">
    <property type="component" value="Unassembled WGS sequence"/>
</dbReference>
<protein>
    <submittedName>
        <fullName evidence="1">Uncharacterized protein</fullName>
    </submittedName>
</protein>
<evidence type="ECO:0000313" key="2">
    <source>
        <dbReference type="Proteomes" id="UP001143910"/>
    </source>
</evidence>
<accession>A0ACC1N3E1</accession>
<dbReference type="EMBL" id="JANJQO010000996">
    <property type="protein sequence ID" value="KAJ2973298.1"/>
    <property type="molecule type" value="Genomic_DNA"/>
</dbReference>
<proteinExistence type="predicted"/>
<reference evidence="1" key="1">
    <citation type="submission" date="2022-08" db="EMBL/GenBank/DDBJ databases">
        <title>Genome Sequence of Lecanicillium fungicola.</title>
        <authorList>
            <person name="Buettner E."/>
        </authorList>
    </citation>
    <scope>NUCLEOTIDE SEQUENCE</scope>
    <source>
        <strain evidence="1">Babe33</strain>
    </source>
</reference>
<sequence length="172" mass="18534">MNSTNKSVDFSDSFVISCGTVTVDLVASKVLLIRTRKTNECYLPKGRKDIDESLHAAAIRETYEETGVLARTLPVKIVTRATTAAGRAIHAGAQNVTEPFAVSQRITNGVRKIIFWFVAVADSTVVPNEGTQQADEDFLSVWVAFEAVGSTLDFEDDIRVAEAGIVAAVATV</sequence>
<organism evidence="1 2">
    <name type="scientific">Zarea fungicola</name>
    <dbReference type="NCBI Taxonomy" id="93591"/>
    <lineage>
        <taxon>Eukaryota</taxon>
        <taxon>Fungi</taxon>
        <taxon>Dikarya</taxon>
        <taxon>Ascomycota</taxon>
        <taxon>Pezizomycotina</taxon>
        <taxon>Sordariomycetes</taxon>
        <taxon>Hypocreomycetidae</taxon>
        <taxon>Hypocreales</taxon>
        <taxon>Cordycipitaceae</taxon>
        <taxon>Zarea</taxon>
    </lineage>
</organism>
<keyword evidence="2" id="KW-1185">Reference proteome</keyword>
<evidence type="ECO:0000313" key="1">
    <source>
        <dbReference type="EMBL" id="KAJ2973298.1"/>
    </source>
</evidence>
<name>A0ACC1N3E1_9HYPO</name>
<gene>
    <name evidence="1" type="ORF">NQ176_g6689</name>
</gene>